<proteinExistence type="predicted"/>
<dbReference type="KEGG" id="mgau:MGALJ_22650"/>
<dbReference type="InterPro" id="IPR000182">
    <property type="entry name" value="GNAT_dom"/>
</dbReference>
<dbReference type="Proteomes" id="UP000465785">
    <property type="component" value="Chromosome"/>
</dbReference>
<gene>
    <name evidence="2" type="ORF">MGALJ_22650</name>
</gene>
<dbReference type="Gene3D" id="3.40.630.30">
    <property type="match status" value="1"/>
</dbReference>
<dbReference type="PANTHER" id="PTHR42791:SF1">
    <property type="entry name" value="N-ACETYLTRANSFERASE DOMAIN-CONTAINING PROTEIN"/>
    <property type="match status" value="1"/>
</dbReference>
<dbReference type="InterPro" id="IPR016181">
    <property type="entry name" value="Acyl_CoA_acyltransferase"/>
</dbReference>
<evidence type="ECO:0000313" key="2">
    <source>
        <dbReference type="EMBL" id="BBY92596.1"/>
    </source>
</evidence>
<dbReference type="PROSITE" id="PS51186">
    <property type="entry name" value="GNAT"/>
    <property type="match status" value="1"/>
</dbReference>
<dbReference type="CDD" id="cd04301">
    <property type="entry name" value="NAT_SF"/>
    <property type="match status" value="1"/>
</dbReference>
<sequence>MAEIEVEAAQRRDARRIGTVLARAFYDDPVTSWMLPDDRTRLKGLTRAFTGLARHHFLPRGGSEVGRRGGPVGAATLWDPPGQRKTSWFEELRMAPVMLWSLRSRVPASVRLQEIMEEHHPEEPHWYLMLIGSDPSVRGAGLGQALMRSRLDRCDAERVPAYLENSNPKNEAYYLRFGFEVIGEIKVPDGGPSMWPMWREPR</sequence>
<dbReference type="InterPro" id="IPR052523">
    <property type="entry name" value="Trichothecene_AcTrans"/>
</dbReference>
<dbReference type="PANTHER" id="PTHR42791">
    <property type="entry name" value="GNAT FAMILY ACETYLTRANSFERASE"/>
    <property type="match status" value="1"/>
</dbReference>
<organism evidence="2 3">
    <name type="scientific">Mycobacterium gallinarum</name>
    <dbReference type="NCBI Taxonomy" id="39689"/>
    <lineage>
        <taxon>Bacteria</taxon>
        <taxon>Bacillati</taxon>
        <taxon>Actinomycetota</taxon>
        <taxon>Actinomycetes</taxon>
        <taxon>Mycobacteriales</taxon>
        <taxon>Mycobacteriaceae</taxon>
        <taxon>Mycobacterium</taxon>
    </lineage>
</organism>
<protein>
    <submittedName>
        <fullName evidence="2">N-acetyltransferase</fullName>
    </submittedName>
</protein>
<accession>A0A9W4B1Y4</accession>
<evidence type="ECO:0000259" key="1">
    <source>
        <dbReference type="PROSITE" id="PS51186"/>
    </source>
</evidence>
<keyword evidence="3" id="KW-1185">Reference proteome</keyword>
<reference evidence="2 3" key="1">
    <citation type="journal article" date="2019" name="Emerg. Microbes Infect.">
        <title>Comprehensive subspecies identification of 175 nontuberculous mycobacteria species based on 7547 genomic profiles.</title>
        <authorList>
            <person name="Matsumoto Y."/>
            <person name="Kinjo T."/>
            <person name="Motooka D."/>
            <person name="Nabeya D."/>
            <person name="Jung N."/>
            <person name="Uechi K."/>
            <person name="Horii T."/>
            <person name="Iida T."/>
            <person name="Fujita J."/>
            <person name="Nakamura S."/>
        </authorList>
    </citation>
    <scope>NUCLEOTIDE SEQUENCE [LARGE SCALE GENOMIC DNA]</scope>
    <source>
        <strain evidence="2 3">JCM 6399</strain>
    </source>
</reference>
<dbReference type="SUPFAM" id="SSF55729">
    <property type="entry name" value="Acyl-CoA N-acyltransferases (Nat)"/>
    <property type="match status" value="1"/>
</dbReference>
<dbReference type="AlphaFoldDB" id="A0A9W4B1Y4"/>
<feature type="domain" description="N-acetyltransferase" evidence="1">
    <location>
        <begin position="4"/>
        <end position="202"/>
    </location>
</feature>
<evidence type="ECO:0000313" key="3">
    <source>
        <dbReference type="Proteomes" id="UP000465785"/>
    </source>
</evidence>
<dbReference type="Pfam" id="PF00583">
    <property type="entry name" value="Acetyltransf_1"/>
    <property type="match status" value="1"/>
</dbReference>
<dbReference type="RefSeq" id="WP_163729663.1">
    <property type="nucleotide sequence ID" value="NZ_AP022601.1"/>
</dbReference>
<dbReference type="EMBL" id="AP022601">
    <property type="protein sequence ID" value="BBY92596.1"/>
    <property type="molecule type" value="Genomic_DNA"/>
</dbReference>
<dbReference type="GO" id="GO:0016747">
    <property type="term" value="F:acyltransferase activity, transferring groups other than amino-acyl groups"/>
    <property type="evidence" value="ECO:0007669"/>
    <property type="project" value="InterPro"/>
</dbReference>
<name>A0A9W4B1Y4_9MYCO</name>